<dbReference type="InterPro" id="IPR015947">
    <property type="entry name" value="PUA-like_sf"/>
</dbReference>
<organism evidence="2 3">
    <name type="scientific">Horticoccus luteus</name>
    <dbReference type="NCBI Taxonomy" id="2862869"/>
    <lineage>
        <taxon>Bacteria</taxon>
        <taxon>Pseudomonadati</taxon>
        <taxon>Verrucomicrobiota</taxon>
        <taxon>Opitutia</taxon>
        <taxon>Opitutales</taxon>
        <taxon>Opitutaceae</taxon>
        <taxon>Horticoccus</taxon>
    </lineage>
</organism>
<accession>A0A8F9TV67</accession>
<feature type="domain" description="EVE" evidence="1">
    <location>
        <begin position="4"/>
        <end position="133"/>
    </location>
</feature>
<evidence type="ECO:0000313" key="3">
    <source>
        <dbReference type="Proteomes" id="UP000825051"/>
    </source>
</evidence>
<dbReference type="InterPro" id="IPR052181">
    <property type="entry name" value="5hmC_binding"/>
</dbReference>
<dbReference type="RefSeq" id="WP_220161286.1">
    <property type="nucleotide sequence ID" value="NZ_CP080507.1"/>
</dbReference>
<gene>
    <name evidence="2" type="ORF">K0B96_12825</name>
</gene>
<dbReference type="SUPFAM" id="SSF88697">
    <property type="entry name" value="PUA domain-like"/>
    <property type="match status" value="1"/>
</dbReference>
<protein>
    <submittedName>
        <fullName evidence="2">EVE domain-containing protein</fullName>
    </submittedName>
</protein>
<dbReference type="PANTHER" id="PTHR14087:SF7">
    <property type="entry name" value="THYMOCYTE NUCLEAR PROTEIN 1"/>
    <property type="match status" value="1"/>
</dbReference>
<proteinExistence type="predicted"/>
<keyword evidence="3" id="KW-1185">Reference proteome</keyword>
<dbReference type="AlphaFoldDB" id="A0A8F9TV67"/>
<dbReference type="Proteomes" id="UP000825051">
    <property type="component" value="Chromosome"/>
</dbReference>
<dbReference type="InterPro" id="IPR047197">
    <property type="entry name" value="THYN1-like_EVE"/>
</dbReference>
<sequence>MTNQYWLVKSEPASYSWTDFVRDGRADWTGVRNYAARNNLQAMRAGDHVLFYESVTTKAVVGLAEVTKTAFPDPTADEPAWVAVGLKPLQPLPKPVTLAQIKADDALVDIALLRLSRLSVVPLKPAEFSHLVRLGGGKSRPR</sequence>
<dbReference type="Gene3D" id="3.10.590.10">
    <property type="entry name" value="ph1033 like domains"/>
    <property type="match status" value="1"/>
</dbReference>
<name>A0A8F9TV67_9BACT</name>
<dbReference type="Pfam" id="PF01878">
    <property type="entry name" value="EVE"/>
    <property type="match status" value="1"/>
</dbReference>
<dbReference type="PANTHER" id="PTHR14087">
    <property type="entry name" value="THYMOCYTE NUCLEAR PROTEIN 1"/>
    <property type="match status" value="1"/>
</dbReference>
<dbReference type="CDD" id="cd21133">
    <property type="entry name" value="EVE"/>
    <property type="match status" value="1"/>
</dbReference>
<evidence type="ECO:0000259" key="1">
    <source>
        <dbReference type="Pfam" id="PF01878"/>
    </source>
</evidence>
<reference evidence="2" key="1">
    <citation type="submission" date="2021-08" db="EMBL/GenBank/DDBJ databases">
        <title>Genome of a novel bacterium of the phylum Verrucomicrobia, Oleiharenicola sp. KSB-15.</title>
        <authorList>
            <person name="Chung J.-H."/>
            <person name="Ahn J.-H."/>
            <person name="Yoon Y."/>
            <person name="Kim D.-Y."/>
            <person name="An S.-H."/>
            <person name="Park I."/>
            <person name="Yeon J."/>
        </authorList>
    </citation>
    <scope>NUCLEOTIDE SEQUENCE</scope>
    <source>
        <strain evidence="2">KSB-15</strain>
    </source>
</reference>
<dbReference type="InterPro" id="IPR002740">
    <property type="entry name" value="EVE_domain"/>
</dbReference>
<dbReference type="EMBL" id="CP080507">
    <property type="protein sequence ID" value="QYM78182.1"/>
    <property type="molecule type" value="Genomic_DNA"/>
</dbReference>
<dbReference type="KEGG" id="ole:K0B96_12825"/>
<evidence type="ECO:0000313" key="2">
    <source>
        <dbReference type="EMBL" id="QYM78182.1"/>
    </source>
</evidence>